<evidence type="ECO:0000259" key="1">
    <source>
        <dbReference type="Pfam" id="PF01978"/>
    </source>
</evidence>
<dbReference type="Pfam" id="PF04326">
    <property type="entry name" value="SLFN_AlbA_2"/>
    <property type="match status" value="1"/>
</dbReference>
<dbReference type="GeneID" id="69579004"/>
<dbReference type="CDD" id="cd00090">
    <property type="entry name" value="HTH_ARSR"/>
    <property type="match status" value="1"/>
</dbReference>
<dbReference type="InterPro" id="IPR002831">
    <property type="entry name" value="Tscrpt_reg_TrmB_N"/>
</dbReference>
<organism evidence="3 4">
    <name type="scientific">Bifidobacterium longum</name>
    <dbReference type="NCBI Taxonomy" id="216816"/>
    <lineage>
        <taxon>Bacteria</taxon>
        <taxon>Bacillati</taxon>
        <taxon>Actinomycetota</taxon>
        <taxon>Actinomycetes</taxon>
        <taxon>Bifidobacteriales</taxon>
        <taxon>Bifidobacteriaceae</taxon>
        <taxon>Bifidobacterium</taxon>
    </lineage>
</organism>
<dbReference type="Pfam" id="PF13749">
    <property type="entry name" value="HATPase_c_4"/>
    <property type="match status" value="1"/>
</dbReference>
<proteinExistence type="predicted"/>
<accession>A0A1V8RFK5</accession>
<dbReference type="InterPro" id="IPR036390">
    <property type="entry name" value="WH_DNA-bd_sf"/>
</dbReference>
<evidence type="ECO:0000259" key="2">
    <source>
        <dbReference type="Pfam" id="PF04326"/>
    </source>
</evidence>
<dbReference type="Pfam" id="PF01978">
    <property type="entry name" value="TrmB"/>
    <property type="match status" value="1"/>
</dbReference>
<dbReference type="InterPro" id="IPR036388">
    <property type="entry name" value="WH-like_DNA-bd_sf"/>
</dbReference>
<dbReference type="PANTHER" id="PTHR30595">
    <property type="entry name" value="GLPR-RELATED TRANSCRIPTIONAL REPRESSOR"/>
    <property type="match status" value="1"/>
</dbReference>
<reference evidence="3 4" key="1">
    <citation type="submission" date="2016-10" db="EMBL/GenBank/DDBJ databases">
        <authorList>
            <person name="Varghese N."/>
            <person name="Submissions S."/>
        </authorList>
    </citation>
    <scope>NUCLEOTIDE SEQUENCE [LARGE SCALE GENOMIC DNA]</scope>
    <source>
        <strain evidence="3 4">DSM 20219</strain>
    </source>
</reference>
<dbReference type="InterPro" id="IPR038475">
    <property type="entry name" value="RecG_C_sf"/>
</dbReference>
<dbReference type="RefSeq" id="WP_007057474.1">
    <property type="nucleotide sequence ID" value="NZ_CP158364.1"/>
</dbReference>
<dbReference type="InterPro" id="IPR007421">
    <property type="entry name" value="Schlafen_AlbA_2_dom"/>
</dbReference>
<dbReference type="AlphaFoldDB" id="A0A1V8RFK5"/>
<gene>
    <name evidence="3" type="ORF">SAMN04489748_0370</name>
</gene>
<dbReference type="EMBL" id="FNRW01000001">
    <property type="protein sequence ID" value="SEB31436.1"/>
    <property type="molecule type" value="Genomic_DNA"/>
</dbReference>
<dbReference type="InterPro" id="IPR011991">
    <property type="entry name" value="ArsR-like_HTH"/>
</dbReference>
<dbReference type="Proteomes" id="UP000182842">
    <property type="component" value="Unassembled WGS sequence"/>
</dbReference>
<comment type="caution">
    <text evidence="3">The sequence shown here is derived from an EMBL/GenBank/DDBJ whole genome shotgun (WGS) entry which is preliminary data.</text>
</comment>
<evidence type="ECO:0000313" key="4">
    <source>
        <dbReference type="Proteomes" id="UP000182842"/>
    </source>
</evidence>
<name>A0A1V8RFK5_BIFLN</name>
<feature type="domain" description="Schlafen AlbA-2" evidence="2">
    <location>
        <begin position="25"/>
        <end position="126"/>
    </location>
</feature>
<dbReference type="Gene3D" id="3.30.565.60">
    <property type="match status" value="1"/>
</dbReference>
<dbReference type="Gene3D" id="3.30.950.30">
    <property type="entry name" value="Schlafen, AAA domain"/>
    <property type="match status" value="1"/>
</dbReference>
<dbReference type="SUPFAM" id="SSF46785">
    <property type="entry name" value="Winged helix' DNA-binding domain"/>
    <property type="match status" value="1"/>
</dbReference>
<evidence type="ECO:0000313" key="3">
    <source>
        <dbReference type="EMBL" id="SEB31436.1"/>
    </source>
</evidence>
<sequence length="514" mass="57804">MANSDVIELISLASLSESDVRLLREDNCIEAKKAKDKLPDSLWDTYSAFANSDGGLILLGVSENSRRELNVTGVTDAEKLKRDFWNTVNDRSKVNATVLSDQDVVIRHGSSGDFIVIHVPRAGREIMPIYVGADPFSREQHRGTFRRNNEGDYHCDRDEVKAMFRDGSDTPQDLRIVEDLGSAALDSGTIASYRSYFQRIRPNHPWRNLNDEDFLVRLQALARSTKDNQLHPTIAGLLMFGREYDIVREFANYFLDYREEIGLDRWDDRITSTDGIWSGNLYDFWQSVYGRLRQAVPRPFRLDGEARRMDENPMEITIREALTNAIVHADYMGRRGTVIIRRQSTIEFTNPGRLRVTKAEAEQGGISDARNPILMKMFFLIGIGEKAGSGFDVMRAGCDSVGAPHPLLEVLTRPDRVKLVVRYTNLGGSVMTPANSESMKSWTSVGHLSKSESEALQYLVSQGSISTSELAEHMELGVSRARALLKSLVEDGFAQSRGRGRATRYEPVEGLPVF</sequence>
<feature type="domain" description="Transcription regulator TrmB N-terminal" evidence="1">
    <location>
        <begin position="448"/>
        <end position="509"/>
    </location>
</feature>
<protein>
    <submittedName>
        <fullName evidence="3">Sugar-specific transcriptional regulator TrmB</fullName>
    </submittedName>
</protein>
<dbReference type="InterPro" id="IPR038461">
    <property type="entry name" value="Schlafen_AlbA_2_dom_sf"/>
</dbReference>
<dbReference type="Gene3D" id="1.10.10.10">
    <property type="entry name" value="Winged helix-like DNA-binding domain superfamily/Winged helix DNA-binding domain"/>
    <property type="match status" value="1"/>
</dbReference>
<dbReference type="PANTHER" id="PTHR30595:SF6">
    <property type="entry name" value="SCHLAFEN ALBA-2 DOMAIN-CONTAINING PROTEIN"/>
    <property type="match status" value="1"/>
</dbReference>